<dbReference type="Proteomes" id="UP001633002">
    <property type="component" value="Unassembled WGS sequence"/>
</dbReference>
<organism evidence="1 2">
    <name type="scientific">Riccia sorocarpa</name>
    <dbReference type="NCBI Taxonomy" id="122646"/>
    <lineage>
        <taxon>Eukaryota</taxon>
        <taxon>Viridiplantae</taxon>
        <taxon>Streptophyta</taxon>
        <taxon>Embryophyta</taxon>
        <taxon>Marchantiophyta</taxon>
        <taxon>Marchantiopsida</taxon>
        <taxon>Marchantiidae</taxon>
        <taxon>Marchantiales</taxon>
        <taxon>Ricciaceae</taxon>
        <taxon>Riccia</taxon>
    </lineage>
</organism>
<sequence>MNNFNMFDYLNLNGASDNDRVRVVRKWLKARPEGGAALVISSDYTVVDSGIKGSGNVVWAKLRINDEDAGVVSVYASTKSRKRTPLWA</sequence>
<reference evidence="1 2" key="1">
    <citation type="submission" date="2024-09" db="EMBL/GenBank/DDBJ databases">
        <title>Chromosome-scale assembly of Riccia sorocarpa.</title>
        <authorList>
            <person name="Paukszto L."/>
        </authorList>
    </citation>
    <scope>NUCLEOTIDE SEQUENCE [LARGE SCALE GENOMIC DNA]</scope>
    <source>
        <strain evidence="1">LP-2024</strain>
        <tissue evidence="1">Aerial parts of the thallus</tissue>
    </source>
</reference>
<comment type="caution">
    <text evidence="1">The sequence shown here is derived from an EMBL/GenBank/DDBJ whole genome shotgun (WGS) entry which is preliminary data.</text>
</comment>
<evidence type="ECO:0000313" key="2">
    <source>
        <dbReference type="Proteomes" id="UP001633002"/>
    </source>
</evidence>
<dbReference type="EMBL" id="JBJQOH010000002">
    <property type="protein sequence ID" value="KAL3697791.1"/>
    <property type="molecule type" value="Genomic_DNA"/>
</dbReference>
<dbReference type="AlphaFoldDB" id="A0ABD3I341"/>
<proteinExistence type="predicted"/>
<accession>A0ABD3I341</accession>
<keyword evidence="2" id="KW-1185">Reference proteome</keyword>
<protein>
    <submittedName>
        <fullName evidence="1">Uncharacterized protein</fullName>
    </submittedName>
</protein>
<name>A0ABD3I341_9MARC</name>
<evidence type="ECO:0000313" key="1">
    <source>
        <dbReference type="EMBL" id="KAL3697791.1"/>
    </source>
</evidence>
<gene>
    <name evidence="1" type="ORF">R1sor_011867</name>
</gene>